<evidence type="ECO:0000313" key="1">
    <source>
        <dbReference type="EMBL" id="PRQ31204.1"/>
    </source>
</evidence>
<protein>
    <submittedName>
        <fullName evidence="1">Uncharacterized protein</fullName>
    </submittedName>
</protein>
<reference evidence="1 2" key="1">
    <citation type="journal article" date="2018" name="Nat. Genet.">
        <title>The Rosa genome provides new insights in the design of modern roses.</title>
        <authorList>
            <person name="Bendahmane M."/>
        </authorList>
    </citation>
    <scope>NUCLEOTIDE SEQUENCE [LARGE SCALE GENOMIC DNA]</scope>
    <source>
        <strain evidence="2">cv. Old Blush</strain>
    </source>
</reference>
<name>A0A2P6QAM0_ROSCH</name>
<organism evidence="1 2">
    <name type="scientific">Rosa chinensis</name>
    <name type="common">China rose</name>
    <dbReference type="NCBI Taxonomy" id="74649"/>
    <lineage>
        <taxon>Eukaryota</taxon>
        <taxon>Viridiplantae</taxon>
        <taxon>Streptophyta</taxon>
        <taxon>Embryophyta</taxon>
        <taxon>Tracheophyta</taxon>
        <taxon>Spermatophyta</taxon>
        <taxon>Magnoliopsida</taxon>
        <taxon>eudicotyledons</taxon>
        <taxon>Gunneridae</taxon>
        <taxon>Pentapetalae</taxon>
        <taxon>rosids</taxon>
        <taxon>fabids</taxon>
        <taxon>Rosales</taxon>
        <taxon>Rosaceae</taxon>
        <taxon>Rosoideae</taxon>
        <taxon>Rosoideae incertae sedis</taxon>
        <taxon>Rosa</taxon>
    </lineage>
</organism>
<dbReference type="EMBL" id="PDCK01000043">
    <property type="protein sequence ID" value="PRQ31204.1"/>
    <property type="molecule type" value="Genomic_DNA"/>
</dbReference>
<dbReference type="Proteomes" id="UP000238479">
    <property type="component" value="Chromosome 5"/>
</dbReference>
<accession>A0A2P6QAM0</accession>
<dbReference type="AlphaFoldDB" id="A0A2P6QAM0"/>
<dbReference type="Gramene" id="PRQ31204">
    <property type="protein sequence ID" value="PRQ31204"/>
    <property type="gene ID" value="RchiOBHm_Chr5g0032911"/>
</dbReference>
<gene>
    <name evidence="1" type="ORF">RchiOBHm_Chr5g0032911</name>
</gene>
<proteinExistence type="predicted"/>
<evidence type="ECO:0000313" key="2">
    <source>
        <dbReference type="Proteomes" id="UP000238479"/>
    </source>
</evidence>
<comment type="caution">
    <text evidence="1">The sequence shown here is derived from an EMBL/GenBank/DDBJ whole genome shotgun (WGS) entry which is preliminary data.</text>
</comment>
<keyword evidence="2" id="KW-1185">Reference proteome</keyword>
<sequence>MVTMWLFWMLHETHTDYCCRRAFKRVENSRPVGEETWHIG</sequence>